<dbReference type="Proteomes" id="UP000319771">
    <property type="component" value="Unassembled WGS sequence"/>
</dbReference>
<comment type="caution">
    <text evidence="1">The sequence shown here is derived from an EMBL/GenBank/DDBJ whole genome shotgun (WGS) entry which is preliminary data.</text>
</comment>
<gene>
    <name evidence="1" type="ORF">E6K81_10535</name>
</gene>
<accession>A0A538U5R7</accession>
<reference evidence="1 2" key="1">
    <citation type="journal article" date="2019" name="Nat. Microbiol.">
        <title>Mediterranean grassland soil C-N compound turnover is dependent on rainfall and depth, and is mediated by genomically divergent microorganisms.</title>
        <authorList>
            <person name="Diamond S."/>
            <person name="Andeer P.F."/>
            <person name="Li Z."/>
            <person name="Crits-Christoph A."/>
            <person name="Burstein D."/>
            <person name="Anantharaman K."/>
            <person name="Lane K.R."/>
            <person name="Thomas B.C."/>
            <person name="Pan C."/>
            <person name="Northen T.R."/>
            <person name="Banfield J.F."/>
        </authorList>
    </citation>
    <scope>NUCLEOTIDE SEQUENCE [LARGE SCALE GENOMIC DNA]</scope>
    <source>
        <strain evidence="1">WS_11</strain>
    </source>
</reference>
<name>A0A538U5R7_UNCEI</name>
<dbReference type="EMBL" id="VBPB01000175">
    <property type="protein sequence ID" value="TMQ71244.1"/>
    <property type="molecule type" value="Genomic_DNA"/>
</dbReference>
<evidence type="ECO:0000313" key="1">
    <source>
        <dbReference type="EMBL" id="TMQ71244.1"/>
    </source>
</evidence>
<evidence type="ECO:0000313" key="2">
    <source>
        <dbReference type="Proteomes" id="UP000319771"/>
    </source>
</evidence>
<proteinExistence type="predicted"/>
<sequence>MNAPPLVRAEPSAALLGATRAWLEPVRGTLGQEFLAAYLTGSALAPGFDERVSRVNLLVVARALPLTVLDAVGRSLPPDRKPPHFHPLFVTQRQIEKSLDVFPIEWIDMKERHLLLEGQDVMGGLEVPRGNLRLQLEHDLRAMLVTLRQAYLANTRHPEELGNVLRAAASGFATLCRTLLRLQGETPPAEAPRVIERVADLVGLDAEGLLAAHRVRYGGTPRKGDEALALYRQFLVEVERLTNAIDEMRVP</sequence>
<organism evidence="1 2">
    <name type="scientific">Eiseniibacteriota bacterium</name>
    <dbReference type="NCBI Taxonomy" id="2212470"/>
    <lineage>
        <taxon>Bacteria</taxon>
        <taxon>Candidatus Eiseniibacteriota</taxon>
    </lineage>
</organism>
<dbReference type="AlphaFoldDB" id="A0A538U5R7"/>
<protein>
    <submittedName>
        <fullName evidence="1">Uncharacterized protein</fullName>
    </submittedName>
</protein>